<accession>A0ABT1CV40</accession>
<dbReference type="RefSeq" id="WP_252916796.1">
    <property type="nucleotide sequence ID" value="NZ_JAAAML010000003.1"/>
</dbReference>
<protein>
    <submittedName>
        <fullName evidence="1">Uncharacterized protein</fullName>
    </submittedName>
</protein>
<dbReference type="EMBL" id="JAAAML010000003">
    <property type="protein sequence ID" value="MCO6410079.1"/>
    <property type="molecule type" value="Genomic_DNA"/>
</dbReference>
<evidence type="ECO:0000313" key="1">
    <source>
        <dbReference type="EMBL" id="MCO6410079.1"/>
    </source>
</evidence>
<comment type="caution">
    <text evidence="1">The sequence shown here is derived from an EMBL/GenBank/DDBJ whole genome shotgun (WGS) entry which is preliminary data.</text>
</comment>
<evidence type="ECO:0000313" key="2">
    <source>
        <dbReference type="Proteomes" id="UP001320715"/>
    </source>
</evidence>
<gene>
    <name evidence="1" type="ORF">GTW23_17990</name>
</gene>
<keyword evidence="2" id="KW-1185">Reference proteome</keyword>
<proteinExistence type="predicted"/>
<reference evidence="1 2" key="1">
    <citation type="submission" date="2020-01" db="EMBL/GenBank/DDBJ databases">
        <title>Genomes of bacteria type strains.</title>
        <authorList>
            <person name="Chen J."/>
            <person name="Zhu S."/>
            <person name="Yang J."/>
        </authorList>
    </citation>
    <scope>NUCLEOTIDE SEQUENCE [LARGE SCALE GENOMIC DNA]</scope>
    <source>
        <strain evidence="1 2">DSM 16655</strain>
    </source>
</reference>
<sequence length="70" mass="7585">MSIHLHVGSPTRGFPSAIKQLGIVALWQAGFDHDEIGAQVSLHPSRVAKVLDLVREKTGALRPAHPEAIR</sequence>
<name>A0ABT1CV40_9HYPH</name>
<organism evidence="1 2">
    <name type="scientific">Hoeflea alexandrii</name>
    <dbReference type="NCBI Taxonomy" id="288436"/>
    <lineage>
        <taxon>Bacteria</taxon>
        <taxon>Pseudomonadati</taxon>
        <taxon>Pseudomonadota</taxon>
        <taxon>Alphaproteobacteria</taxon>
        <taxon>Hyphomicrobiales</taxon>
        <taxon>Rhizobiaceae</taxon>
        <taxon>Hoeflea</taxon>
    </lineage>
</organism>
<dbReference type="Proteomes" id="UP001320715">
    <property type="component" value="Unassembled WGS sequence"/>
</dbReference>